<proteinExistence type="predicted"/>
<feature type="transmembrane region" description="Helical" evidence="1">
    <location>
        <begin position="375"/>
        <end position="399"/>
    </location>
</feature>
<dbReference type="KEGG" id="fpf:DCC35_17710"/>
<dbReference type="AlphaFoldDB" id="A0A4D7K0F4"/>
<feature type="transmembrane region" description="Helical" evidence="1">
    <location>
        <begin position="170"/>
        <end position="194"/>
    </location>
</feature>
<sequence length="488" mass="56766">MLFFTLIKHRFLEALRSKVLSKNLAIMLVMAFLFIYFSSVFISLGFFLGDILRGFYPDKPILTSFFTVIVYYYLAEILLRYFLMDIPAVKFQRYILHPYKRKSLVNSVLLSSVFDLFYLFPLMIFIPFIYQYDLDNKWMIWAAFLILSTGNHFFALFLKKKGGSSPFTGIILLLFTATVIYLDSIEVLPITPFIAEYLTRATESPVLFLIILIYPVISYLVAFLWMHNHAYMDEISIKKKSNDRLTTNLSFGKKYGKIGQLMELEIRLILRNKRTKQTLFISIFFLLYGLIFYTNEIYNEQQWLLVFVAIFITSMFAMQHLQFTWSLESSYFDHLLTNPVSFSEYMEAKFRLIAAYCGGLTLLSMGYAFLNPALIYHHIAAYIFGMGILIPLYFYFATFNRKKIDLGKSASFNFQGQSGHHYLAIIPVLVGPCIIFWLISLLSSELIAWISLGLIGLIGLSLRKVIFKAIERRLENSKYLMSSGFKEN</sequence>
<feature type="transmembrane region" description="Helical" evidence="1">
    <location>
        <begin position="420"/>
        <end position="440"/>
    </location>
</feature>
<feature type="transmembrane region" description="Helical" evidence="1">
    <location>
        <begin position="104"/>
        <end position="132"/>
    </location>
</feature>
<protein>
    <recommendedName>
        <fullName evidence="4">ABC-2 type transport system permease protein</fullName>
    </recommendedName>
</protein>
<dbReference type="RefSeq" id="WP_137092024.1">
    <property type="nucleotide sequence ID" value="NZ_CP028923.1"/>
</dbReference>
<organism evidence="2 3">
    <name type="scientific">Mangrovivirga cuniculi</name>
    <dbReference type="NCBI Taxonomy" id="2715131"/>
    <lineage>
        <taxon>Bacteria</taxon>
        <taxon>Pseudomonadati</taxon>
        <taxon>Bacteroidota</taxon>
        <taxon>Cytophagia</taxon>
        <taxon>Cytophagales</taxon>
        <taxon>Mangrovivirgaceae</taxon>
        <taxon>Mangrovivirga</taxon>
    </lineage>
</organism>
<accession>A0A4D7K0F4</accession>
<dbReference type="InterPro" id="IPR043742">
    <property type="entry name" value="DUF5687"/>
</dbReference>
<reference evidence="2 3" key="1">
    <citation type="submission" date="2018-04" db="EMBL/GenBank/DDBJ databases">
        <title>Complete genome uncultured novel isolate.</title>
        <authorList>
            <person name="Merlino G."/>
        </authorList>
    </citation>
    <scope>NUCLEOTIDE SEQUENCE [LARGE SCALE GENOMIC DNA]</scope>
    <source>
        <strain evidence="3">R1DC9</strain>
    </source>
</reference>
<feature type="transmembrane region" description="Helical" evidence="1">
    <location>
        <begin position="277"/>
        <end position="295"/>
    </location>
</feature>
<dbReference type="Pfam" id="PF18940">
    <property type="entry name" value="DUF5687"/>
    <property type="match status" value="1"/>
</dbReference>
<feature type="transmembrane region" description="Helical" evidence="1">
    <location>
        <begin position="138"/>
        <end position="158"/>
    </location>
</feature>
<feature type="transmembrane region" description="Helical" evidence="1">
    <location>
        <begin position="301"/>
        <end position="318"/>
    </location>
</feature>
<keyword evidence="3" id="KW-1185">Reference proteome</keyword>
<gene>
    <name evidence="2" type="ORF">DCC35_17710</name>
</gene>
<feature type="transmembrane region" description="Helical" evidence="1">
    <location>
        <begin position="446"/>
        <end position="466"/>
    </location>
</feature>
<dbReference type="EMBL" id="CP028923">
    <property type="protein sequence ID" value="QCK16435.1"/>
    <property type="molecule type" value="Genomic_DNA"/>
</dbReference>
<evidence type="ECO:0000256" key="1">
    <source>
        <dbReference type="SAM" id="Phobius"/>
    </source>
</evidence>
<keyword evidence="1" id="KW-1133">Transmembrane helix</keyword>
<dbReference type="Proteomes" id="UP000298616">
    <property type="component" value="Chromosome"/>
</dbReference>
<name>A0A4D7K0F4_9BACT</name>
<evidence type="ECO:0008006" key="4">
    <source>
        <dbReference type="Google" id="ProtNLM"/>
    </source>
</evidence>
<feature type="transmembrane region" description="Helical" evidence="1">
    <location>
        <begin position="61"/>
        <end position="83"/>
    </location>
</feature>
<keyword evidence="1" id="KW-0472">Membrane</keyword>
<feature type="transmembrane region" description="Helical" evidence="1">
    <location>
        <begin position="24"/>
        <end position="49"/>
    </location>
</feature>
<keyword evidence="1" id="KW-0812">Transmembrane</keyword>
<dbReference type="OrthoDB" id="1014144at2"/>
<evidence type="ECO:0000313" key="2">
    <source>
        <dbReference type="EMBL" id="QCK16435.1"/>
    </source>
</evidence>
<evidence type="ECO:0000313" key="3">
    <source>
        <dbReference type="Proteomes" id="UP000298616"/>
    </source>
</evidence>
<feature type="transmembrane region" description="Helical" evidence="1">
    <location>
        <begin position="206"/>
        <end position="226"/>
    </location>
</feature>
<feature type="transmembrane region" description="Helical" evidence="1">
    <location>
        <begin position="350"/>
        <end position="369"/>
    </location>
</feature>